<keyword evidence="6" id="KW-1185">Reference proteome</keyword>
<dbReference type="GO" id="GO:0003677">
    <property type="term" value="F:DNA binding"/>
    <property type="evidence" value="ECO:0007669"/>
    <property type="project" value="InterPro"/>
</dbReference>
<organism evidence="5 6">
    <name type="scientific">Bailinhaonella thermotolerans</name>
    <dbReference type="NCBI Taxonomy" id="1070861"/>
    <lineage>
        <taxon>Bacteria</taxon>
        <taxon>Bacillati</taxon>
        <taxon>Actinomycetota</taxon>
        <taxon>Actinomycetes</taxon>
        <taxon>Streptosporangiales</taxon>
        <taxon>Streptosporangiaceae</taxon>
        <taxon>Bailinhaonella</taxon>
    </lineage>
</organism>
<dbReference type="RefSeq" id="WP_119930228.1">
    <property type="nucleotide sequence ID" value="NZ_QZEY01000017.1"/>
</dbReference>
<protein>
    <recommendedName>
        <fullName evidence="7">DNA polymerase III delta N-terminal domain-containing protein</fullName>
    </recommendedName>
</protein>
<evidence type="ECO:0000256" key="3">
    <source>
        <dbReference type="ARBA" id="ARBA00022705"/>
    </source>
</evidence>
<reference evidence="5 6" key="1">
    <citation type="submission" date="2018-09" db="EMBL/GenBank/DDBJ databases">
        <title>YIM 75507 draft genome.</title>
        <authorList>
            <person name="Tang S."/>
            <person name="Feng Y."/>
        </authorList>
    </citation>
    <scope>NUCLEOTIDE SEQUENCE [LARGE SCALE GENOMIC DNA]</scope>
    <source>
        <strain evidence="5 6">YIM 75507</strain>
    </source>
</reference>
<evidence type="ECO:0000256" key="4">
    <source>
        <dbReference type="ARBA" id="ARBA00022932"/>
    </source>
</evidence>
<evidence type="ECO:0000256" key="1">
    <source>
        <dbReference type="ARBA" id="ARBA00022679"/>
    </source>
</evidence>
<dbReference type="GO" id="GO:0003887">
    <property type="term" value="F:DNA-directed DNA polymerase activity"/>
    <property type="evidence" value="ECO:0007669"/>
    <property type="project" value="UniProtKB-KW"/>
</dbReference>
<evidence type="ECO:0000313" key="6">
    <source>
        <dbReference type="Proteomes" id="UP000265768"/>
    </source>
</evidence>
<keyword evidence="3" id="KW-0235">DNA replication</keyword>
<dbReference type="EMBL" id="QZEY01000017">
    <property type="protein sequence ID" value="RJL23973.1"/>
    <property type="molecule type" value="Genomic_DNA"/>
</dbReference>
<evidence type="ECO:0000313" key="5">
    <source>
        <dbReference type="EMBL" id="RJL23973.1"/>
    </source>
</evidence>
<comment type="caution">
    <text evidence="5">The sequence shown here is derived from an EMBL/GenBank/DDBJ whole genome shotgun (WGS) entry which is preliminary data.</text>
</comment>
<dbReference type="PANTHER" id="PTHR34388:SF1">
    <property type="entry name" value="DNA POLYMERASE III SUBUNIT DELTA"/>
    <property type="match status" value="1"/>
</dbReference>
<dbReference type="GO" id="GO:0009360">
    <property type="term" value="C:DNA polymerase III complex"/>
    <property type="evidence" value="ECO:0007669"/>
    <property type="project" value="TreeGrafter"/>
</dbReference>
<proteinExistence type="predicted"/>
<dbReference type="InterPro" id="IPR005790">
    <property type="entry name" value="DNA_polIII_delta"/>
</dbReference>
<keyword evidence="2" id="KW-0548">Nucleotidyltransferase</keyword>
<dbReference type="GO" id="GO:0006261">
    <property type="term" value="P:DNA-templated DNA replication"/>
    <property type="evidence" value="ECO:0007669"/>
    <property type="project" value="TreeGrafter"/>
</dbReference>
<dbReference type="AlphaFoldDB" id="A0A3A4AEA2"/>
<name>A0A3A4AEA2_9ACTN</name>
<evidence type="ECO:0008006" key="7">
    <source>
        <dbReference type="Google" id="ProtNLM"/>
    </source>
</evidence>
<gene>
    <name evidence="5" type="ORF">D5H75_31565</name>
</gene>
<keyword evidence="4" id="KW-0239">DNA-directed DNA polymerase</keyword>
<evidence type="ECO:0000256" key="2">
    <source>
        <dbReference type="ARBA" id="ARBA00022695"/>
    </source>
</evidence>
<dbReference type="Proteomes" id="UP000265768">
    <property type="component" value="Unassembled WGS sequence"/>
</dbReference>
<sequence>MALYLLIGTDTSARDRALARLKAGLAAPVRVSAADGGAALLRALASRPLFGERRLVIAASGERITPAAARELARLHQDDVVALVADKRLPAAVRRELGEADTVDCALPARKDAAAWVRRTAREHGVRLSGGAVAALADLAPDPVGAARVRDACAMLALVGLTSPSDAQVAALIPGTAAVPLWKITDAIEQGRAGQAVELAAGCEPAAVLAALAARLMKIGLCQETPGPGGGGPGRAAQALAGASRRLPPELVAEATRRVLDLHAQCRGELPAWAAPLRVAGLVAWLADSARTAGAAPAPGAREAMSSR</sequence>
<keyword evidence="1" id="KW-0808">Transferase</keyword>
<accession>A0A3A4AEA2</accession>
<dbReference type="PANTHER" id="PTHR34388">
    <property type="entry name" value="DNA POLYMERASE III SUBUNIT DELTA"/>
    <property type="match status" value="1"/>
</dbReference>